<dbReference type="PANTHER" id="PTHR24222:SF76">
    <property type="entry name" value="MYCOBACTIN IMPORT ATP-BINDING_PERMEASE PROTEIN IRTB"/>
    <property type="match status" value="1"/>
</dbReference>
<protein>
    <recommendedName>
        <fullName evidence="2">PLD phosphodiesterase domain-containing protein</fullName>
    </recommendedName>
</protein>
<accession>A0ABP0V7D9</accession>
<feature type="domain" description="PLD phosphodiesterase" evidence="2">
    <location>
        <begin position="437"/>
        <end position="463"/>
    </location>
</feature>
<feature type="compositionally biased region" description="Basic and acidic residues" evidence="1">
    <location>
        <begin position="497"/>
        <end position="510"/>
    </location>
</feature>
<dbReference type="InterPro" id="IPR027417">
    <property type="entry name" value="P-loop_NTPase"/>
</dbReference>
<sequence length="525" mass="57270">MVNRTTLIIAHRLSTIRRADQILVIREGQIIERGSHQELLGTQVSCFCTNSLRADTLSLPPAIKHGCAAQLGEPRINILDGNAFGTNPSKEYYPNVYLPSCNADVRNTLNKMIRFGQEACLGAYGIDLRRSSPDGVPRFAPDTMNDSIALGQIKEAISQYQSKFNEMAASLKSGGDIEKKCSEEILRFQGMYSQSLNDELSTTAEMIASRQTAEINASAPHTAYQSTAPNVSRAPSSVAAPKVAAVAPKTVAPVEPPVTLATPVHPQPAPVTSEVISGNVVWGGDMSKADGDHYFFFESSKAAGKGGSGNHFYAGRLDSYAPGKPISYNSVRAFDTTDLNLAQKIKGKDGSKALVTYVNQRIQEEEKALTEGAKAKSKFGNYPISLVLNESFGFIDGASKDHKTEHKSEQKIAKKETAKESGDDSRFVIKPDPNNPHKRFFIYEDINSDSGAYIGAADLDESDKKVKFVRVYPISEEDAANYRTVSPQEFHATWSKVKQEQGRSPADEPPFRPNSLIPALEALFK</sequence>
<evidence type="ECO:0000313" key="3">
    <source>
        <dbReference type="EMBL" id="CAK9250353.1"/>
    </source>
</evidence>
<comment type="caution">
    <text evidence="3">The sequence shown here is derived from an EMBL/GenBank/DDBJ whole genome shotgun (WGS) entry which is preliminary data.</text>
</comment>
<dbReference type="Proteomes" id="UP001497444">
    <property type="component" value="Unassembled WGS sequence"/>
</dbReference>
<proteinExistence type="predicted"/>
<dbReference type="PROSITE" id="PS50035">
    <property type="entry name" value="PLD"/>
    <property type="match status" value="1"/>
</dbReference>
<organism evidence="3 4">
    <name type="scientific">Sphagnum jensenii</name>
    <dbReference type="NCBI Taxonomy" id="128206"/>
    <lineage>
        <taxon>Eukaryota</taxon>
        <taxon>Viridiplantae</taxon>
        <taxon>Streptophyta</taxon>
        <taxon>Embryophyta</taxon>
        <taxon>Bryophyta</taxon>
        <taxon>Sphagnophytina</taxon>
        <taxon>Sphagnopsida</taxon>
        <taxon>Sphagnales</taxon>
        <taxon>Sphagnaceae</taxon>
        <taxon>Sphagnum</taxon>
    </lineage>
</organism>
<dbReference type="SUPFAM" id="SSF52540">
    <property type="entry name" value="P-loop containing nucleoside triphosphate hydrolases"/>
    <property type="match status" value="1"/>
</dbReference>
<feature type="region of interest" description="Disordered" evidence="1">
    <location>
        <begin position="494"/>
        <end position="517"/>
    </location>
</feature>
<dbReference type="EMBL" id="CAXAQS010000159">
    <property type="protein sequence ID" value="CAK9250353.1"/>
    <property type="molecule type" value="Genomic_DNA"/>
</dbReference>
<dbReference type="PANTHER" id="PTHR24222">
    <property type="entry name" value="ABC TRANSPORTER B FAMILY"/>
    <property type="match status" value="1"/>
</dbReference>
<keyword evidence="4" id="KW-1185">Reference proteome</keyword>
<feature type="region of interest" description="Disordered" evidence="1">
    <location>
        <begin position="401"/>
        <end position="425"/>
    </location>
</feature>
<evidence type="ECO:0000256" key="1">
    <source>
        <dbReference type="SAM" id="MobiDB-lite"/>
    </source>
</evidence>
<evidence type="ECO:0000259" key="2">
    <source>
        <dbReference type="PROSITE" id="PS50035"/>
    </source>
</evidence>
<gene>
    <name evidence="3" type="ORF">CSSPJE1EN1_LOCUS25731</name>
</gene>
<dbReference type="InterPro" id="IPR039421">
    <property type="entry name" value="Type_1_exporter"/>
</dbReference>
<reference evidence="3" key="1">
    <citation type="submission" date="2024-02" db="EMBL/GenBank/DDBJ databases">
        <authorList>
            <consortium name="ELIXIR-Norway"/>
            <consortium name="Elixir Norway"/>
        </authorList>
    </citation>
    <scope>NUCLEOTIDE SEQUENCE</scope>
</reference>
<dbReference type="InterPro" id="IPR001736">
    <property type="entry name" value="PLipase_D/transphosphatidylase"/>
</dbReference>
<name>A0ABP0V7D9_9BRYO</name>
<evidence type="ECO:0000313" key="4">
    <source>
        <dbReference type="Proteomes" id="UP001497444"/>
    </source>
</evidence>
<dbReference type="Gene3D" id="3.40.50.300">
    <property type="entry name" value="P-loop containing nucleotide triphosphate hydrolases"/>
    <property type="match status" value="1"/>
</dbReference>